<evidence type="ECO:0000259" key="2">
    <source>
        <dbReference type="PROSITE" id="PS50109"/>
    </source>
</evidence>
<evidence type="ECO:0000313" key="4">
    <source>
        <dbReference type="Proteomes" id="UP001205046"/>
    </source>
</evidence>
<feature type="domain" description="Histidine kinase" evidence="2">
    <location>
        <begin position="48"/>
        <end position="251"/>
    </location>
</feature>
<dbReference type="InterPro" id="IPR010559">
    <property type="entry name" value="Sig_transdc_His_kin_internal"/>
</dbReference>
<sequence length="263" mass="28708">MLFRRGRQDRKATVSVVSPEVNKHIADDDAAAASAQTDPDQADVSAQLLAAQLRTLRAQISPHFLYNALNAVAAIIPMDPHRARELLLDFADFTRYTLRHEADTVPLAEELTAVEHYVELERARFAQRLRISLQIAPEVLNAPIPHLSLQPLVENAVQHGLGSTAEGVNVLITAADEGTHVLVSVEDDGPGTDPARLEQLLAGEAQDKDTHIGLRNVDLRLRSIYGPSGGLTCETAPGAGMRAWFRVPKFHAPLIDHHTAFRG</sequence>
<dbReference type="InterPro" id="IPR050640">
    <property type="entry name" value="Bact_2-comp_sensor_kinase"/>
</dbReference>
<keyword evidence="4" id="KW-1185">Reference proteome</keyword>
<dbReference type="InterPro" id="IPR036890">
    <property type="entry name" value="HATPase_C_sf"/>
</dbReference>
<name>A0ABT2HMU4_9MICC</name>
<dbReference type="Proteomes" id="UP001205046">
    <property type="component" value="Unassembled WGS sequence"/>
</dbReference>
<dbReference type="InterPro" id="IPR005467">
    <property type="entry name" value="His_kinase_dom"/>
</dbReference>
<keyword evidence="1 3" id="KW-0418">Kinase</keyword>
<accession>A0ABT2HMU4</accession>
<dbReference type="PROSITE" id="PS50109">
    <property type="entry name" value="HIS_KIN"/>
    <property type="match status" value="1"/>
</dbReference>
<gene>
    <name evidence="3" type="ORF">M3B43_00765</name>
</gene>
<dbReference type="Pfam" id="PF02518">
    <property type="entry name" value="HATPase_c"/>
    <property type="match status" value="1"/>
</dbReference>
<dbReference type="GO" id="GO:0016301">
    <property type="term" value="F:kinase activity"/>
    <property type="evidence" value="ECO:0007669"/>
    <property type="project" value="UniProtKB-KW"/>
</dbReference>
<protein>
    <submittedName>
        <fullName evidence="3">Histidine kinase</fullName>
    </submittedName>
</protein>
<dbReference type="SUPFAM" id="SSF55874">
    <property type="entry name" value="ATPase domain of HSP90 chaperone/DNA topoisomerase II/histidine kinase"/>
    <property type="match status" value="1"/>
</dbReference>
<reference evidence="3 4" key="1">
    <citation type="submission" date="2022-04" db="EMBL/GenBank/DDBJ databases">
        <title>Human microbiome associated bacterial genomes.</title>
        <authorList>
            <person name="Sandstrom S."/>
            <person name="Salamzade R."/>
            <person name="Kalan L.R."/>
        </authorList>
    </citation>
    <scope>NUCLEOTIDE SEQUENCE [LARGE SCALE GENOMIC DNA]</scope>
    <source>
        <strain evidence="4">p3-SID767</strain>
    </source>
</reference>
<dbReference type="PANTHER" id="PTHR34220">
    <property type="entry name" value="SENSOR HISTIDINE KINASE YPDA"/>
    <property type="match status" value="1"/>
</dbReference>
<dbReference type="EMBL" id="JALXMO010000001">
    <property type="protein sequence ID" value="MCT1605870.1"/>
    <property type="molecule type" value="Genomic_DNA"/>
</dbReference>
<evidence type="ECO:0000256" key="1">
    <source>
        <dbReference type="ARBA" id="ARBA00022777"/>
    </source>
</evidence>
<dbReference type="PANTHER" id="PTHR34220:SF7">
    <property type="entry name" value="SENSOR HISTIDINE KINASE YPDA"/>
    <property type="match status" value="1"/>
</dbReference>
<dbReference type="Pfam" id="PF06580">
    <property type="entry name" value="His_kinase"/>
    <property type="match status" value="1"/>
</dbReference>
<dbReference type="InterPro" id="IPR003594">
    <property type="entry name" value="HATPase_dom"/>
</dbReference>
<dbReference type="Gene3D" id="3.30.565.10">
    <property type="entry name" value="Histidine kinase-like ATPase, C-terminal domain"/>
    <property type="match status" value="1"/>
</dbReference>
<proteinExistence type="predicted"/>
<evidence type="ECO:0000313" key="3">
    <source>
        <dbReference type="EMBL" id="MCT1605870.1"/>
    </source>
</evidence>
<dbReference type="RefSeq" id="WP_260072131.1">
    <property type="nucleotide sequence ID" value="NZ_JALXMO010000001.1"/>
</dbReference>
<organism evidence="3 4">
    <name type="scientific">Nesterenkonia massiliensis</name>
    <dbReference type="NCBI Taxonomy" id="1232429"/>
    <lineage>
        <taxon>Bacteria</taxon>
        <taxon>Bacillati</taxon>
        <taxon>Actinomycetota</taxon>
        <taxon>Actinomycetes</taxon>
        <taxon>Micrococcales</taxon>
        <taxon>Micrococcaceae</taxon>
        <taxon>Nesterenkonia</taxon>
    </lineage>
</organism>
<comment type="caution">
    <text evidence="3">The sequence shown here is derived from an EMBL/GenBank/DDBJ whole genome shotgun (WGS) entry which is preliminary data.</text>
</comment>
<keyword evidence="1 3" id="KW-0808">Transferase</keyword>